<dbReference type="OrthoDB" id="6418842at2759"/>
<dbReference type="Pfam" id="PF00071">
    <property type="entry name" value="Ras"/>
    <property type="match status" value="1"/>
</dbReference>
<dbReference type="SUPFAM" id="SSF52540">
    <property type="entry name" value="P-loop containing nucleoside triphosphate hydrolases"/>
    <property type="match status" value="1"/>
</dbReference>
<dbReference type="Gene3D" id="3.40.50.300">
    <property type="entry name" value="P-loop containing nucleotide triphosphate hydrolases"/>
    <property type="match status" value="1"/>
</dbReference>
<dbReference type="InterPro" id="IPR027417">
    <property type="entry name" value="P-loop_NTPase"/>
</dbReference>
<sequence>MAVASQRGSNLTLQGEIIDTQHVTELFMRLSGDIGVGKNTLVKRLRNINGPLYDESTPILKLNLDSLELNLAYISGSRRNGQYFITIDFEPAPFPQDFVETPFYLLKALLFCIDVNNPESVENIGGRVGLYRDNFFESMPSSVLVGTKIDLRNNNAGSISTAHGRELARAVEINRYIECSAWRKNGTMLLFQTVLSLLDLWENN</sequence>
<accession>A0A8X6P1B1</accession>
<protein>
    <submittedName>
        <fullName evidence="1">Uncharacterized protein</fullName>
    </submittedName>
</protein>
<comment type="caution">
    <text evidence="1">The sequence shown here is derived from an EMBL/GenBank/DDBJ whole genome shotgun (WGS) entry which is preliminary data.</text>
</comment>
<organism evidence="1 2">
    <name type="scientific">Nephila pilipes</name>
    <name type="common">Giant wood spider</name>
    <name type="synonym">Nephila maculata</name>
    <dbReference type="NCBI Taxonomy" id="299642"/>
    <lineage>
        <taxon>Eukaryota</taxon>
        <taxon>Metazoa</taxon>
        <taxon>Ecdysozoa</taxon>
        <taxon>Arthropoda</taxon>
        <taxon>Chelicerata</taxon>
        <taxon>Arachnida</taxon>
        <taxon>Araneae</taxon>
        <taxon>Araneomorphae</taxon>
        <taxon>Entelegynae</taxon>
        <taxon>Araneoidea</taxon>
        <taxon>Nephilidae</taxon>
        <taxon>Nephila</taxon>
    </lineage>
</organism>
<dbReference type="PRINTS" id="PR00449">
    <property type="entry name" value="RASTRNSFRMNG"/>
</dbReference>
<dbReference type="GO" id="GO:0003924">
    <property type="term" value="F:GTPase activity"/>
    <property type="evidence" value="ECO:0007669"/>
    <property type="project" value="InterPro"/>
</dbReference>
<gene>
    <name evidence="1" type="ORF">NPIL_24711</name>
</gene>
<proteinExistence type="predicted"/>
<name>A0A8X6P1B1_NEPPI</name>
<dbReference type="EMBL" id="BMAW01110891">
    <property type="protein sequence ID" value="GFT45312.1"/>
    <property type="molecule type" value="Genomic_DNA"/>
</dbReference>
<dbReference type="Proteomes" id="UP000887013">
    <property type="component" value="Unassembled WGS sequence"/>
</dbReference>
<dbReference type="GO" id="GO:0005525">
    <property type="term" value="F:GTP binding"/>
    <property type="evidence" value="ECO:0007669"/>
    <property type="project" value="InterPro"/>
</dbReference>
<dbReference type="AlphaFoldDB" id="A0A8X6P1B1"/>
<reference evidence="1" key="1">
    <citation type="submission" date="2020-08" db="EMBL/GenBank/DDBJ databases">
        <title>Multicomponent nature underlies the extraordinary mechanical properties of spider dragline silk.</title>
        <authorList>
            <person name="Kono N."/>
            <person name="Nakamura H."/>
            <person name="Mori M."/>
            <person name="Yoshida Y."/>
            <person name="Ohtoshi R."/>
            <person name="Malay A.D."/>
            <person name="Moran D.A.P."/>
            <person name="Tomita M."/>
            <person name="Numata K."/>
            <person name="Arakawa K."/>
        </authorList>
    </citation>
    <scope>NUCLEOTIDE SEQUENCE</scope>
</reference>
<evidence type="ECO:0000313" key="1">
    <source>
        <dbReference type="EMBL" id="GFT45312.1"/>
    </source>
</evidence>
<evidence type="ECO:0000313" key="2">
    <source>
        <dbReference type="Proteomes" id="UP000887013"/>
    </source>
</evidence>
<dbReference type="InterPro" id="IPR001806">
    <property type="entry name" value="Small_GTPase"/>
</dbReference>
<keyword evidence="2" id="KW-1185">Reference proteome</keyword>